<dbReference type="GO" id="GO:0001181">
    <property type="term" value="F:RNA polymerase I general transcription initiation factor activity"/>
    <property type="evidence" value="ECO:0007669"/>
    <property type="project" value="InterPro"/>
</dbReference>
<comment type="caution">
    <text evidence="3">The sequence shown here is derived from an EMBL/GenBank/DDBJ whole genome shotgun (WGS) entry which is preliminary data.</text>
</comment>
<evidence type="ECO:0000256" key="2">
    <source>
        <dbReference type="SAM" id="MobiDB-lite"/>
    </source>
</evidence>
<proteinExistence type="inferred from homology"/>
<feature type="compositionally biased region" description="Acidic residues" evidence="2">
    <location>
        <begin position="315"/>
        <end position="325"/>
    </location>
</feature>
<feature type="compositionally biased region" description="Basic residues" evidence="2">
    <location>
        <begin position="25"/>
        <end position="35"/>
    </location>
</feature>
<dbReference type="InterPro" id="IPR007991">
    <property type="entry name" value="RNA_pol_I_trans_ini_fac_RRN3"/>
</dbReference>
<evidence type="ECO:0008006" key="5">
    <source>
        <dbReference type="Google" id="ProtNLM"/>
    </source>
</evidence>
<feature type="region of interest" description="Disordered" evidence="2">
    <location>
        <begin position="1"/>
        <end position="54"/>
    </location>
</feature>
<dbReference type="STRING" id="177199.A0A420Y355"/>
<reference evidence="3 4" key="1">
    <citation type="submission" date="2018-08" db="EMBL/GenBank/DDBJ databases">
        <title>Draft genome of the lignicolous fungus Coniochaeta pulveracea.</title>
        <authorList>
            <person name="Borstlap C.J."/>
            <person name="De Witt R.N."/>
            <person name="Botha A."/>
            <person name="Volschenk H."/>
        </authorList>
    </citation>
    <scope>NUCLEOTIDE SEQUENCE [LARGE SCALE GENOMIC DNA]</scope>
    <source>
        <strain evidence="3 4">CAB683</strain>
    </source>
</reference>
<dbReference type="PANTHER" id="PTHR12790">
    <property type="entry name" value="TRANSCRIPTION INITIATION FACTOR IA RRN3"/>
    <property type="match status" value="1"/>
</dbReference>
<feature type="region of interest" description="Disordered" evidence="2">
    <location>
        <begin position="102"/>
        <end position="121"/>
    </location>
</feature>
<dbReference type="Proteomes" id="UP000275385">
    <property type="component" value="Unassembled WGS sequence"/>
</dbReference>
<dbReference type="PANTHER" id="PTHR12790:SF0">
    <property type="entry name" value="RNA POLYMERASE I-SPECIFIC TRANSCRIPTION INITIATION FACTOR RRN3-RELATED"/>
    <property type="match status" value="1"/>
</dbReference>
<name>A0A420Y355_9PEZI</name>
<gene>
    <name evidence="3" type="ORF">DL546_002495</name>
</gene>
<protein>
    <recommendedName>
        <fullName evidence="5">RNA polymerase I-specific transcription initiation factor rrn3</fullName>
    </recommendedName>
</protein>
<feature type="region of interest" description="Disordered" evidence="2">
    <location>
        <begin position="313"/>
        <end position="332"/>
    </location>
</feature>
<dbReference type="AlphaFoldDB" id="A0A420Y355"/>
<sequence length="684" mass="77960">MTTLTESRRNMALSSSQVLTPVKPILRKPTRLHDKRGRESDEDDAEGPDAKRRKTVVFDESLNMVKDFCSRSLEEVKREVRLALERHAAGDDEDYDNLKEIFGSDQKSRSRPNSDDEDEATRSQDLLAYVVALTSYVPLLGRKCSGLVTSILKCSWLARDDVFAKAYIQFLAALCSAQGSYLTQVLSMMVDQFSESRIRTPPNCASVSTETMRQRLHMGLRYLLALFPAARSVLIGIVTSKFPYSEESKKVHLAYVDNLLRLRKHTPEVDRDIMELITSRVVKLDVEMQLDLEDADDSTTAAVMSQLRSESNGLLEDDDLDDSDAESVLSDASDLDEDSARVLAIRSHVEKLDAILDTIFDLYSPYFEDPNSPEAISCYEDMLSDFSNVVLPTYRSRHSQFLVFYFGQKSPRLTEMFVGTLFNIAFESNRPSIVKQSAVAYLASFVARGARVTGDQVQTIATTLLNYMNYHRHNYEPECRGPDLRRYTQYYMNVQALLYLFCFRWRDLIIDSETSRVDYDDPASYLGQDHDWMLGLKQGLTNNIFSKLNPLKVCSPGIVAEFAKLAHHLGLMYIYPRLESNKRIQLSQFVGAYSTGGALRDTGYDPQDEKWTHLDPYFPFDPYQLPISRRWLEESETYVPWTSIPGLNGVDEEEEDDDERSEAGDVEDEEDEEDTATDDEKDVD</sequence>
<dbReference type="OrthoDB" id="26970at2759"/>
<feature type="region of interest" description="Disordered" evidence="2">
    <location>
        <begin position="642"/>
        <end position="684"/>
    </location>
</feature>
<dbReference type="EMBL" id="QVQW01000058">
    <property type="protein sequence ID" value="RKU42302.1"/>
    <property type="molecule type" value="Genomic_DNA"/>
</dbReference>
<comment type="similarity">
    <text evidence="1">Belongs to the RRN3 family.</text>
</comment>
<feature type="compositionally biased region" description="Acidic residues" evidence="2">
    <location>
        <begin position="650"/>
        <end position="684"/>
    </location>
</feature>
<dbReference type="Pfam" id="PF05327">
    <property type="entry name" value="RRN3"/>
    <property type="match status" value="1"/>
</dbReference>
<evidence type="ECO:0000313" key="3">
    <source>
        <dbReference type="EMBL" id="RKU42302.1"/>
    </source>
</evidence>
<evidence type="ECO:0000256" key="1">
    <source>
        <dbReference type="ARBA" id="ARBA00010098"/>
    </source>
</evidence>
<dbReference type="GO" id="GO:0001042">
    <property type="term" value="F:RNA polymerase I core binding"/>
    <property type="evidence" value="ECO:0007669"/>
    <property type="project" value="TreeGrafter"/>
</dbReference>
<keyword evidence="4" id="KW-1185">Reference proteome</keyword>
<organism evidence="3 4">
    <name type="scientific">Coniochaeta pulveracea</name>
    <dbReference type="NCBI Taxonomy" id="177199"/>
    <lineage>
        <taxon>Eukaryota</taxon>
        <taxon>Fungi</taxon>
        <taxon>Dikarya</taxon>
        <taxon>Ascomycota</taxon>
        <taxon>Pezizomycotina</taxon>
        <taxon>Sordariomycetes</taxon>
        <taxon>Sordariomycetidae</taxon>
        <taxon>Coniochaetales</taxon>
        <taxon>Coniochaetaceae</taxon>
        <taxon>Coniochaeta</taxon>
    </lineage>
</organism>
<accession>A0A420Y355</accession>
<dbReference type="GO" id="GO:0006361">
    <property type="term" value="P:transcription initiation at RNA polymerase I promoter"/>
    <property type="evidence" value="ECO:0007669"/>
    <property type="project" value="InterPro"/>
</dbReference>
<dbReference type="GO" id="GO:0005634">
    <property type="term" value="C:nucleus"/>
    <property type="evidence" value="ECO:0007669"/>
    <property type="project" value="TreeGrafter"/>
</dbReference>
<evidence type="ECO:0000313" key="4">
    <source>
        <dbReference type="Proteomes" id="UP000275385"/>
    </source>
</evidence>